<name>A0A183DWY1_9BILA</name>
<dbReference type="GO" id="GO:0005739">
    <property type="term" value="C:mitochondrion"/>
    <property type="evidence" value="ECO:0007669"/>
    <property type="project" value="GOC"/>
</dbReference>
<sequence length="467" mass="55182">MAGALCIWGRASPRLLASTVSSMLSGGGSAQTLNQKRTVVEKSKLKIDPDTYPEPWPYREKGYRWQQALFDRTKKRLHENSKLIVVEGNMGSKKTDVARAVADRLGFYFIPEFQMDEVLIDRFGNDYRNYYHLFPQSFRLFDTNMFYKDPHNDHTARMRDRILRCRFDQFLNAAAHILNTGQGVVLERSPHTDFIFANACRAKNYIGQEYFMYYYIERKNMIPNCRFWPHLVIYLDVPVDKCLENIRQEGNADKIAVVDRKYLQVIEDSYKDALKEFKKHSEILIYDWTQPGNVDNIIEDIEDLDLDFYEHHKSDVFATWEISNSEVEYTIARNFVTDKREAHAFAFLDLPQHECGELYQSPRELGRYIQCIHNEILKTRFVYSAVKNTGDKFGWFSKVISFTKGEPWFEYYYKDAYLEDLVGIQESRICRFEYYYKDAYLEDLVGIQEVIADPTHQSFYNTIHHDH</sequence>
<keyword evidence="3" id="KW-1185">Reference proteome</keyword>
<dbReference type="PANTHER" id="PTHR10513:SF15">
    <property type="entry name" value="NADH DEHYDROGENASE [UBIQUINONE] 1 ALPHA SUBCOMPLEX SUBUNIT 10, MITOCHONDRIAL"/>
    <property type="match status" value="1"/>
</dbReference>
<dbReference type="Proteomes" id="UP000271098">
    <property type="component" value="Unassembled WGS sequence"/>
</dbReference>
<accession>A0A183DWY1</accession>
<dbReference type="AlphaFoldDB" id="A0A183DWY1"/>
<dbReference type="EMBL" id="UYRT01080022">
    <property type="protein sequence ID" value="VDN21874.1"/>
    <property type="molecule type" value="Genomic_DNA"/>
</dbReference>
<reference evidence="2 3" key="2">
    <citation type="submission" date="2018-11" db="EMBL/GenBank/DDBJ databases">
        <authorList>
            <consortium name="Pathogen Informatics"/>
        </authorList>
    </citation>
    <scope>NUCLEOTIDE SEQUENCE [LARGE SCALE GENOMIC DNA]</scope>
</reference>
<proteinExistence type="predicted"/>
<reference evidence="4" key="1">
    <citation type="submission" date="2016-06" db="UniProtKB">
        <authorList>
            <consortium name="WormBaseParasite"/>
        </authorList>
    </citation>
    <scope>IDENTIFICATION</scope>
</reference>
<dbReference type="Gene3D" id="3.40.50.300">
    <property type="entry name" value="P-loop containing nucleotide triphosphate hydrolases"/>
    <property type="match status" value="1"/>
</dbReference>
<evidence type="ECO:0000259" key="1">
    <source>
        <dbReference type="Pfam" id="PF01712"/>
    </source>
</evidence>
<evidence type="ECO:0000313" key="4">
    <source>
        <dbReference type="WBParaSite" id="GPUH_0001323701-mRNA-1"/>
    </source>
</evidence>
<evidence type="ECO:0000313" key="2">
    <source>
        <dbReference type="EMBL" id="VDN21874.1"/>
    </source>
</evidence>
<dbReference type="InterPro" id="IPR031314">
    <property type="entry name" value="DNK_dom"/>
</dbReference>
<dbReference type="GO" id="GO:0006120">
    <property type="term" value="P:mitochondrial electron transport, NADH to ubiquinone"/>
    <property type="evidence" value="ECO:0007669"/>
    <property type="project" value="TreeGrafter"/>
</dbReference>
<dbReference type="OrthoDB" id="17400at2759"/>
<feature type="domain" description="Deoxynucleoside kinase" evidence="1">
    <location>
        <begin position="84"/>
        <end position="320"/>
    </location>
</feature>
<dbReference type="Pfam" id="PF01712">
    <property type="entry name" value="dNK"/>
    <property type="match status" value="1"/>
</dbReference>
<dbReference type="PANTHER" id="PTHR10513">
    <property type="entry name" value="DEOXYNUCLEOSIDE KINASE"/>
    <property type="match status" value="1"/>
</dbReference>
<evidence type="ECO:0000313" key="3">
    <source>
        <dbReference type="Proteomes" id="UP000271098"/>
    </source>
</evidence>
<organism evidence="4">
    <name type="scientific">Gongylonema pulchrum</name>
    <dbReference type="NCBI Taxonomy" id="637853"/>
    <lineage>
        <taxon>Eukaryota</taxon>
        <taxon>Metazoa</taxon>
        <taxon>Ecdysozoa</taxon>
        <taxon>Nematoda</taxon>
        <taxon>Chromadorea</taxon>
        <taxon>Rhabditida</taxon>
        <taxon>Spirurina</taxon>
        <taxon>Spiruromorpha</taxon>
        <taxon>Spiruroidea</taxon>
        <taxon>Gongylonematidae</taxon>
        <taxon>Gongylonema</taxon>
    </lineage>
</organism>
<dbReference type="SUPFAM" id="SSF52540">
    <property type="entry name" value="P-loop containing nucleoside triphosphate hydrolases"/>
    <property type="match status" value="1"/>
</dbReference>
<dbReference type="WBParaSite" id="GPUH_0001323701-mRNA-1">
    <property type="protein sequence ID" value="GPUH_0001323701-mRNA-1"/>
    <property type="gene ID" value="GPUH_0001323701"/>
</dbReference>
<dbReference type="InterPro" id="IPR027417">
    <property type="entry name" value="P-loop_NTPase"/>
</dbReference>
<protein>
    <submittedName>
        <fullName evidence="4">DNK domain-containing protein</fullName>
    </submittedName>
</protein>
<dbReference type="InterPro" id="IPR050566">
    <property type="entry name" value="Deoxyribonucleoside_kinase"/>
</dbReference>
<gene>
    <name evidence="2" type="ORF">GPUH_LOCUS13222</name>
</gene>